<dbReference type="InterPro" id="IPR009057">
    <property type="entry name" value="Homeodomain-like_sf"/>
</dbReference>
<evidence type="ECO:0000313" key="2">
    <source>
        <dbReference type="EMBL" id="SMD15861.1"/>
    </source>
</evidence>
<dbReference type="Pfam" id="PF08765">
    <property type="entry name" value="Mor"/>
    <property type="match status" value="1"/>
</dbReference>
<evidence type="ECO:0000313" key="3">
    <source>
        <dbReference type="Proteomes" id="UP000192738"/>
    </source>
</evidence>
<proteinExistence type="predicted"/>
<dbReference type="EMBL" id="FWXI01000039">
    <property type="protein sequence ID" value="SMD15861.1"/>
    <property type="molecule type" value="Genomic_DNA"/>
</dbReference>
<dbReference type="Gene3D" id="1.10.10.60">
    <property type="entry name" value="Homeodomain-like"/>
    <property type="match status" value="1"/>
</dbReference>
<keyword evidence="3" id="KW-1185">Reference proteome</keyword>
<dbReference type="NCBIfam" id="NF040785">
    <property type="entry name" value="CD3324_fam"/>
    <property type="match status" value="1"/>
</dbReference>
<dbReference type="STRING" id="112901.SAMN04488500_13919"/>
<dbReference type="PANTHER" id="PTHR37812">
    <property type="entry name" value="MU-LIKE PROPHAGE FLUMU PROTEIN C"/>
    <property type="match status" value="1"/>
</dbReference>
<dbReference type="InterPro" id="IPR014875">
    <property type="entry name" value="Mor_transcription_activator"/>
</dbReference>
<accession>A0A1W2F1R8</accession>
<sequence length="92" mass="11006">MSYKRAKHILPIELLELVQKYVDGECIYIPRKSSNKKEWGSRTSIREELLLRDMQIYKDYQTGYNLGYLSQKYFLSLKSIQRIISQEKRKGV</sequence>
<feature type="domain" description="Mor transcription activator" evidence="1">
    <location>
        <begin position="13"/>
        <end position="89"/>
    </location>
</feature>
<protein>
    <submittedName>
        <fullName evidence="2">Mor transcription activator family protein</fullName>
    </submittedName>
</protein>
<dbReference type="InterPro" id="IPR049739">
    <property type="entry name" value="YraL-like"/>
</dbReference>
<evidence type="ECO:0000259" key="1">
    <source>
        <dbReference type="Pfam" id="PF08765"/>
    </source>
</evidence>
<name>A0A1W2F1R8_9FIRM</name>
<dbReference type="InterPro" id="IPR052411">
    <property type="entry name" value="c-mor_Regulatory_Protein"/>
</dbReference>
<dbReference type="SUPFAM" id="SSF46689">
    <property type="entry name" value="Homeodomain-like"/>
    <property type="match status" value="1"/>
</dbReference>
<dbReference type="Proteomes" id="UP000192738">
    <property type="component" value="Unassembled WGS sequence"/>
</dbReference>
<gene>
    <name evidence="2" type="ORF">SAMN04488500_13919</name>
</gene>
<reference evidence="2 3" key="1">
    <citation type="submission" date="2017-04" db="EMBL/GenBank/DDBJ databases">
        <authorList>
            <person name="Afonso C.L."/>
            <person name="Miller P.J."/>
            <person name="Scott M.A."/>
            <person name="Spackman E."/>
            <person name="Goraichik I."/>
            <person name="Dimitrov K.M."/>
            <person name="Suarez D.L."/>
            <person name="Swayne D.E."/>
        </authorList>
    </citation>
    <scope>NUCLEOTIDE SEQUENCE [LARGE SCALE GENOMIC DNA]</scope>
    <source>
        <strain evidence="2 3">DSM 5090</strain>
    </source>
</reference>
<dbReference type="RefSeq" id="WP_084578451.1">
    <property type="nucleotide sequence ID" value="NZ_CP155572.1"/>
</dbReference>
<dbReference type="AlphaFoldDB" id="A0A1W2F1R8"/>
<dbReference type="PANTHER" id="PTHR37812:SF1">
    <property type="entry name" value="MU-LIKE PROPHAGE FLUMU PROTEIN C"/>
    <property type="match status" value="1"/>
</dbReference>
<dbReference type="OrthoDB" id="9800398at2"/>
<organism evidence="2 3">
    <name type="scientific">Sporomusa malonica</name>
    <dbReference type="NCBI Taxonomy" id="112901"/>
    <lineage>
        <taxon>Bacteria</taxon>
        <taxon>Bacillati</taxon>
        <taxon>Bacillota</taxon>
        <taxon>Negativicutes</taxon>
        <taxon>Selenomonadales</taxon>
        <taxon>Sporomusaceae</taxon>
        <taxon>Sporomusa</taxon>
    </lineage>
</organism>